<gene>
    <name evidence="2" type="ORF">A4A49_62000</name>
</gene>
<proteinExistence type="predicted"/>
<keyword evidence="3" id="KW-1185">Reference proteome</keyword>
<reference evidence="2" key="1">
    <citation type="submission" date="2016-11" db="EMBL/GenBank/DDBJ databases">
        <title>The genome of Nicotiana attenuata.</title>
        <authorList>
            <person name="Xu S."/>
            <person name="Brockmoeller T."/>
            <person name="Gaquerel E."/>
            <person name="Navarro A."/>
            <person name="Kuhl H."/>
            <person name="Gase K."/>
            <person name="Ling Z."/>
            <person name="Zhou W."/>
            <person name="Kreitzer C."/>
            <person name="Stanke M."/>
            <person name="Tang H."/>
            <person name="Lyons E."/>
            <person name="Pandey P."/>
            <person name="Pandey S.P."/>
            <person name="Timmermann B."/>
            <person name="Baldwin I.T."/>
        </authorList>
    </citation>
    <scope>NUCLEOTIDE SEQUENCE [LARGE SCALE GENOMIC DNA]</scope>
    <source>
        <strain evidence="2">UT</strain>
    </source>
</reference>
<evidence type="ECO:0000256" key="1">
    <source>
        <dbReference type="SAM" id="MobiDB-lite"/>
    </source>
</evidence>
<protein>
    <submittedName>
        <fullName evidence="2">Uncharacterized protein</fullName>
    </submittedName>
</protein>
<feature type="region of interest" description="Disordered" evidence="1">
    <location>
        <begin position="40"/>
        <end position="68"/>
    </location>
</feature>
<dbReference type="EMBL" id="MJEQ01000350">
    <property type="protein sequence ID" value="OIT37120.1"/>
    <property type="molecule type" value="Genomic_DNA"/>
</dbReference>
<dbReference type="AlphaFoldDB" id="A0A314L682"/>
<feature type="non-terminal residue" evidence="2">
    <location>
        <position position="191"/>
    </location>
</feature>
<evidence type="ECO:0000313" key="2">
    <source>
        <dbReference type="EMBL" id="OIT37120.1"/>
    </source>
</evidence>
<accession>A0A314L682</accession>
<dbReference type="Proteomes" id="UP000187609">
    <property type="component" value="Unassembled WGS sequence"/>
</dbReference>
<organism evidence="2 3">
    <name type="scientific">Nicotiana attenuata</name>
    <name type="common">Coyote tobacco</name>
    <dbReference type="NCBI Taxonomy" id="49451"/>
    <lineage>
        <taxon>Eukaryota</taxon>
        <taxon>Viridiplantae</taxon>
        <taxon>Streptophyta</taxon>
        <taxon>Embryophyta</taxon>
        <taxon>Tracheophyta</taxon>
        <taxon>Spermatophyta</taxon>
        <taxon>Magnoliopsida</taxon>
        <taxon>eudicotyledons</taxon>
        <taxon>Gunneridae</taxon>
        <taxon>Pentapetalae</taxon>
        <taxon>asterids</taxon>
        <taxon>lamiids</taxon>
        <taxon>Solanales</taxon>
        <taxon>Solanaceae</taxon>
        <taxon>Nicotianoideae</taxon>
        <taxon>Nicotianeae</taxon>
        <taxon>Nicotiana</taxon>
    </lineage>
</organism>
<feature type="region of interest" description="Disordered" evidence="1">
    <location>
        <begin position="150"/>
        <end position="171"/>
    </location>
</feature>
<evidence type="ECO:0000313" key="3">
    <source>
        <dbReference type="Proteomes" id="UP000187609"/>
    </source>
</evidence>
<sequence length="191" mass="20465">MNVQGVPGIQIGKERYQNVCLDEENAPTLPISYGYQPIPPNLQSKSSGSPVEQGVRRNAPINSGPVGDHFPIGIPSTTPMDPLCKDSGQSIQQINHHHQVENSELHQLAGHGAPRIIGSQNQCQSISAPQVSIPNPSQQILHGSIASNIKKDPSEHCSPNTVRPNVNPQSSPIQRNLLMGGPSLVSMEITC</sequence>
<dbReference type="Gramene" id="OIT37120">
    <property type="protein sequence ID" value="OIT37120"/>
    <property type="gene ID" value="A4A49_62000"/>
</dbReference>
<comment type="caution">
    <text evidence="2">The sequence shown here is derived from an EMBL/GenBank/DDBJ whole genome shotgun (WGS) entry which is preliminary data.</text>
</comment>
<feature type="compositionally biased region" description="Polar residues" evidence="1">
    <location>
        <begin position="157"/>
        <end position="171"/>
    </location>
</feature>
<name>A0A314L682_NICAT</name>
<feature type="compositionally biased region" description="Polar residues" evidence="1">
    <location>
        <begin position="41"/>
        <end position="50"/>
    </location>
</feature>